<dbReference type="InterPro" id="IPR019734">
    <property type="entry name" value="TPR_rpt"/>
</dbReference>
<dbReference type="PANTHER" id="PTHR12558:SF13">
    <property type="entry name" value="CELL DIVISION CYCLE PROTEIN 27 HOMOLOG"/>
    <property type="match status" value="1"/>
</dbReference>
<dbReference type="SMART" id="SM00028">
    <property type="entry name" value="TPR"/>
    <property type="match status" value="5"/>
</dbReference>
<evidence type="ECO:0000313" key="3">
    <source>
        <dbReference type="EMBL" id="TMJ01323.1"/>
    </source>
</evidence>
<comment type="caution">
    <text evidence="3">The sequence shown here is derived from an EMBL/GenBank/DDBJ whole genome shotgun (WGS) entry which is preliminary data.</text>
</comment>
<reference evidence="3 4" key="1">
    <citation type="journal article" date="2019" name="Nat. Microbiol.">
        <title>Mediterranean grassland soil C-N compound turnover is dependent on rainfall and depth, and is mediated by genomically divergent microorganisms.</title>
        <authorList>
            <person name="Diamond S."/>
            <person name="Andeer P.F."/>
            <person name="Li Z."/>
            <person name="Crits-Christoph A."/>
            <person name="Burstein D."/>
            <person name="Anantharaman K."/>
            <person name="Lane K.R."/>
            <person name="Thomas B.C."/>
            <person name="Pan C."/>
            <person name="Northen T.R."/>
            <person name="Banfield J.F."/>
        </authorList>
    </citation>
    <scope>NUCLEOTIDE SEQUENCE [LARGE SCALE GENOMIC DNA]</scope>
    <source>
        <strain evidence="3">NP_4</strain>
    </source>
</reference>
<dbReference type="EMBL" id="VBAL01000099">
    <property type="protein sequence ID" value="TMJ01323.1"/>
    <property type="molecule type" value="Genomic_DNA"/>
</dbReference>
<dbReference type="AlphaFoldDB" id="A0A537KZZ1"/>
<dbReference type="GO" id="GO:0042802">
    <property type="term" value="F:identical protein binding"/>
    <property type="evidence" value="ECO:0007669"/>
    <property type="project" value="InterPro"/>
</dbReference>
<organism evidence="3 4">
    <name type="scientific">Candidatus Segetimicrobium genomatis</name>
    <dbReference type="NCBI Taxonomy" id="2569760"/>
    <lineage>
        <taxon>Bacteria</taxon>
        <taxon>Bacillati</taxon>
        <taxon>Candidatus Sysuimicrobiota</taxon>
        <taxon>Candidatus Sysuimicrobiia</taxon>
        <taxon>Candidatus Sysuimicrobiales</taxon>
        <taxon>Candidatus Segetimicrobiaceae</taxon>
        <taxon>Candidatus Segetimicrobium</taxon>
    </lineage>
</organism>
<protein>
    <submittedName>
        <fullName evidence="3">Tetratricopeptide repeat protein</fullName>
    </submittedName>
</protein>
<gene>
    <name evidence="3" type="ORF">E6H01_07960</name>
</gene>
<dbReference type="PANTHER" id="PTHR12558">
    <property type="entry name" value="CELL DIVISION CYCLE 16,23,27"/>
    <property type="match status" value="1"/>
</dbReference>
<evidence type="ECO:0000256" key="2">
    <source>
        <dbReference type="SAM" id="Phobius"/>
    </source>
</evidence>
<evidence type="ECO:0000313" key="4">
    <source>
        <dbReference type="Proteomes" id="UP000319353"/>
    </source>
</evidence>
<evidence type="ECO:0000256" key="1">
    <source>
        <dbReference type="PROSITE-ProRule" id="PRU00339"/>
    </source>
</evidence>
<dbReference type="Pfam" id="PF07721">
    <property type="entry name" value="TPR_4"/>
    <property type="match status" value="1"/>
</dbReference>
<feature type="repeat" description="TPR" evidence="1">
    <location>
        <begin position="229"/>
        <end position="262"/>
    </location>
</feature>
<dbReference type="InterPro" id="IPR011990">
    <property type="entry name" value="TPR-like_helical_dom_sf"/>
</dbReference>
<accession>A0A537KZZ1</accession>
<name>A0A537KZZ1_9BACT</name>
<dbReference type="PROSITE" id="PS50005">
    <property type="entry name" value="TPR"/>
    <property type="match status" value="1"/>
</dbReference>
<keyword evidence="2" id="KW-0472">Membrane</keyword>
<dbReference type="SUPFAM" id="SSF48452">
    <property type="entry name" value="TPR-like"/>
    <property type="match status" value="3"/>
</dbReference>
<dbReference type="Gene3D" id="1.25.40.10">
    <property type="entry name" value="Tetratricopeptide repeat domain"/>
    <property type="match status" value="2"/>
</dbReference>
<keyword evidence="2" id="KW-0812">Transmembrane</keyword>
<dbReference type="InterPro" id="IPR011717">
    <property type="entry name" value="TPR-4"/>
</dbReference>
<dbReference type="Pfam" id="PF13432">
    <property type="entry name" value="TPR_16"/>
    <property type="match status" value="1"/>
</dbReference>
<sequence length="456" mass="50632">MQRAQEPLRIRPTSWRHRWKWLGPLAAMGAGASLILGILFWAHAAATPGTVYHYRFERAPRGAVKQALQREIEFYQARLTYDPNSGLNLAALAGAYLRMARATGDLSWYLLAEQTAQRSLASLPFQNNGALIVLARVAEARHDFQQAIRLARRAENTEALSIIITSSLAMGKIDEAARAVDTLIQGGAGLTSYTLRSLVELALGKDEAALADLQRAIASEEPDEVASSVWARTLLGRLHYRRGRLRLAADIYREALAVLPQYPQALTNLAELEIRQGRFGLAAQHLSEVVTVTKASPNIYDHAVLRGLARLAELQGDHNRAAALWRDAEARLRQDAASGQFGHRRELARLLLERGRAEDIGEAVSLMEAEVRIRRDPETLDILAWALSRAGRLPEAQQAMQEALHTGVHDARLFYRAATIEQALGHDTQAKRLFELMRQTDPTFDERARQVMGVGS</sequence>
<feature type="transmembrane region" description="Helical" evidence="2">
    <location>
        <begin position="21"/>
        <end position="42"/>
    </location>
</feature>
<proteinExistence type="predicted"/>
<dbReference type="Proteomes" id="UP000319353">
    <property type="component" value="Unassembled WGS sequence"/>
</dbReference>
<keyword evidence="2" id="KW-1133">Transmembrane helix</keyword>
<keyword evidence="1" id="KW-0802">TPR repeat</keyword>